<keyword evidence="3" id="KW-1185">Reference proteome</keyword>
<evidence type="ECO:0000313" key="2">
    <source>
        <dbReference type="EMBL" id="ALO43898.1"/>
    </source>
</evidence>
<evidence type="ECO:0008006" key="4">
    <source>
        <dbReference type="Google" id="ProtNLM"/>
    </source>
</evidence>
<evidence type="ECO:0000313" key="3">
    <source>
        <dbReference type="Proteomes" id="UP000061457"/>
    </source>
</evidence>
<gene>
    <name evidence="2" type="ORF">PP2015_3423</name>
</gene>
<dbReference type="KEGG" id="pphe:PP2015_3423"/>
<evidence type="ECO:0000256" key="1">
    <source>
        <dbReference type="SAM" id="SignalP"/>
    </source>
</evidence>
<dbReference type="PATRIC" id="fig|161398.10.peg.3488"/>
<dbReference type="EMBL" id="CP013188">
    <property type="protein sequence ID" value="ALO43898.1"/>
    <property type="molecule type" value="Genomic_DNA"/>
</dbReference>
<accession>A0A0S2K5Y2</accession>
<reference evidence="2 3" key="1">
    <citation type="submission" date="2015-11" db="EMBL/GenBank/DDBJ databases">
        <authorList>
            <person name="Zhang Y."/>
            <person name="Guo Z."/>
        </authorList>
    </citation>
    <scope>NUCLEOTIDE SEQUENCE [LARGE SCALE GENOMIC DNA]</scope>
    <source>
        <strain evidence="2 3">KCTC 12086</strain>
    </source>
</reference>
<dbReference type="OrthoDB" id="5741133at2"/>
<proteinExistence type="predicted"/>
<name>A0A0S2K5Y2_9GAMM</name>
<dbReference type="RefSeq" id="WP_058031726.1">
    <property type="nucleotide sequence ID" value="NZ_CP013188.1"/>
</dbReference>
<dbReference type="InterPro" id="IPR046525">
    <property type="entry name" value="DUF6702"/>
</dbReference>
<dbReference type="STRING" id="161398.PP2015_3423"/>
<dbReference type="AlphaFoldDB" id="A0A0S2K5Y2"/>
<sequence length="164" mass="18686">MRAWLAASLLLLLSGQVTAHQLKAAMTTVLINERTGNLELMHRFYLHDTEHAVETLIGGHADLFKHAKDRAEFAKYVNRKVALQLADKTPLKLSLVGQEVDGKFFWVYQETQIPADFSALRMQHGALRDVWADQVNMVNFEGKGKVKTLHFDGEDNWLTVHFDK</sequence>
<feature type="chain" id="PRO_5006601268" description="Orphan protein" evidence="1">
    <location>
        <begin position="20"/>
        <end position="164"/>
    </location>
</feature>
<organism evidence="2 3">
    <name type="scientific">Pseudoalteromonas phenolica</name>
    <dbReference type="NCBI Taxonomy" id="161398"/>
    <lineage>
        <taxon>Bacteria</taxon>
        <taxon>Pseudomonadati</taxon>
        <taxon>Pseudomonadota</taxon>
        <taxon>Gammaproteobacteria</taxon>
        <taxon>Alteromonadales</taxon>
        <taxon>Pseudoalteromonadaceae</taxon>
        <taxon>Pseudoalteromonas</taxon>
    </lineage>
</organism>
<feature type="signal peptide" evidence="1">
    <location>
        <begin position="1"/>
        <end position="19"/>
    </location>
</feature>
<keyword evidence="1" id="KW-0732">Signal</keyword>
<protein>
    <recommendedName>
        <fullName evidence="4">Orphan protein</fullName>
    </recommendedName>
</protein>
<dbReference type="Pfam" id="PF20420">
    <property type="entry name" value="DUF6702"/>
    <property type="match status" value="1"/>
</dbReference>
<dbReference type="Proteomes" id="UP000061457">
    <property type="component" value="Chromosome II"/>
</dbReference>